<comment type="cofactor">
    <cofactor evidence="1 7">
        <name>Mg(2+)</name>
        <dbReference type="ChEBI" id="CHEBI:18420"/>
    </cofactor>
</comment>
<evidence type="ECO:0000256" key="3">
    <source>
        <dbReference type="ARBA" id="ARBA00011881"/>
    </source>
</evidence>
<dbReference type="InterPro" id="IPR036412">
    <property type="entry name" value="HAD-like_sf"/>
</dbReference>
<evidence type="ECO:0000256" key="5">
    <source>
        <dbReference type="ARBA" id="ARBA00022801"/>
    </source>
</evidence>
<keyword evidence="6 7" id="KW-0460">Magnesium</keyword>
<evidence type="ECO:0000256" key="7">
    <source>
        <dbReference type="PIRSR" id="PIRSR006118-2"/>
    </source>
</evidence>
<dbReference type="NCBIfam" id="TIGR01670">
    <property type="entry name" value="KdsC-phosphatas"/>
    <property type="match status" value="1"/>
</dbReference>
<dbReference type="GO" id="GO:0008781">
    <property type="term" value="F:N-acylneuraminate cytidylyltransferase activity"/>
    <property type="evidence" value="ECO:0007669"/>
    <property type="project" value="TreeGrafter"/>
</dbReference>
<dbReference type="SUPFAM" id="SSF56784">
    <property type="entry name" value="HAD-like"/>
    <property type="match status" value="1"/>
</dbReference>
<dbReference type="GO" id="GO:0016788">
    <property type="term" value="F:hydrolase activity, acting on ester bonds"/>
    <property type="evidence" value="ECO:0007669"/>
    <property type="project" value="InterPro"/>
</dbReference>
<evidence type="ECO:0000313" key="8">
    <source>
        <dbReference type="EMBL" id="CAG5079739.1"/>
    </source>
</evidence>
<keyword evidence="9" id="KW-1185">Reference proteome</keyword>
<dbReference type="EMBL" id="OU015584">
    <property type="protein sequence ID" value="CAG5079739.1"/>
    <property type="molecule type" value="Genomic_DNA"/>
</dbReference>
<proteinExistence type="inferred from homology"/>
<dbReference type="InterPro" id="IPR050793">
    <property type="entry name" value="CMP-NeuNAc_synthase"/>
</dbReference>
<evidence type="ECO:0000256" key="6">
    <source>
        <dbReference type="ARBA" id="ARBA00022842"/>
    </source>
</evidence>
<dbReference type="PANTHER" id="PTHR21485:SF3">
    <property type="entry name" value="N-ACYLNEURAMINATE CYTIDYLYLTRANSFERASE"/>
    <property type="match status" value="1"/>
</dbReference>
<keyword evidence="4 7" id="KW-0479">Metal-binding</keyword>
<evidence type="ECO:0000256" key="1">
    <source>
        <dbReference type="ARBA" id="ARBA00001946"/>
    </source>
</evidence>
<dbReference type="InterPro" id="IPR010023">
    <property type="entry name" value="KdsC_fam"/>
</dbReference>
<dbReference type="RefSeq" id="WP_258541261.1">
    <property type="nucleotide sequence ID" value="NZ_OU015584.1"/>
</dbReference>
<dbReference type="PANTHER" id="PTHR21485">
    <property type="entry name" value="HAD SUPERFAMILY MEMBERS CMAS AND KDSC"/>
    <property type="match status" value="1"/>
</dbReference>
<name>A0A916JL94_9FLAO</name>
<reference evidence="8" key="1">
    <citation type="submission" date="2021-04" db="EMBL/GenBank/DDBJ databases">
        <authorList>
            <person name="Rodrigo-Torres L."/>
            <person name="Arahal R. D."/>
            <person name="Lucena T."/>
        </authorList>
    </citation>
    <scope>NUCLEOTIDE SEQUENCE</scope>
    <source>
        <strain evidence="8">AS29M-1</strain>
    </source>
</reference>
<sequence>MSFPKLVVTDIDGVWTDGGMYYDQTGNEWKKFNTSDSAGVLFLRYLEVPFAIITSEDTEIMKNRAQKLKVDLLFEGVSDKVSVLNDLCDKLGISLNEVAYIGDDLNDMPVLKLVGYSGCPKNAPDYVKSICDFIGEKNGGEGAFREFVEHMLSKNQLLDKVLDKHMDRVTRKS</sequence>
<dbReference type="GO" id="GO:0046872">
    <property type="term" value="F:metal ion binding"/>
    <property type="evidence" value="ECO:0007669"/>
    <property type="project" value="UniProtKB-KW"/>
</dbReference>
<dbReference type="SFLD" id="SFLDS00003">
    <property type="entry name" value="Haloacid_Dehalogenase"/>
    <property type="match status" value="1"/>
</dbReference>
<gene>
    <name evidence="8" type="ORF">CRYO30217_01042</name>
</gene>
<accession>A0A916JL94</accession>
<dbReference type="SFLD" id="SFLDG01138">
    <property type="entry name" value="C1.6.2:_Deoxy-d-mannose-octulo"/>
    <property type="match status" value="1"/>
</dbReference>
<dbReference type="Gene3D" id="3.40.50.1000">
    <property type="entry name" value="HAD superfamily/HAD-like"/>
    <property type="match status" value="1"/>
</dbReference>
<evidence type="ECO:0000256" key="4">
    <source>
        <dbReference type="ARBA" id="ARBA00022723"/>
    </source>
</evidence>
<evidence type="ECO:0000313" key="9">
    <source>
        <dbReference type="Proteomes" id="UP000683507"/>
    </source>
</evidence>
<comment type="similarity">
    <text evidence="2">Belongs to the KdsC family.</text>
</comment>
<organism evidence="8 9">
    <name type="scientific">Parvicella tangerina</name>
    <dbReference type="NCBI Taxonomy" id="2829795"/>
    <lineage>
        <taxon>Bacteria</taxon>
        <taxon>Pseudomonadati</taxon>
        <taxon>Bacteroidota</taxon>
        <taxon>Flavobacteriia</taxon>
        <taxon>Flavobacteriales</taxon>
        <taxon>Parvicellaceae</taxon>
        <taxon>Parvicella</taxon>
    </lineage>
</organism>
<protein>
    <submittedName>
        <fullName evidence="8">2-keto-3-deoxy-D-glycero-D-galacto-9-phosphonononic acid phosphatase</fullName>
        <ecNumber evidence="8">3.1.3.103</ecNumber>
    </submittedName>
</protein>
<evidence type="ECO:0000256" key="2">
    <source>
        <dbReference type="ARBA" id="ARBA00005893"/>
    </source>
</evidence>
<feature type="binding site" evidence="7">
    <location>
        <position position="103"/>
    </location>
    <ligand>
        <name>Mg(2+)</name>
        <dbReference type="ChEBI" id="CHEBI:18420"/>
    </ligand>
</feature>
<feature type="binding site" evidence="7">
    <location>
        <position position="12"/>
    </location>
    <ligand>
        <name>substrate</name>
    </ligand>
</feature>
<dbReference type="KEGG" id="ptan:CRYO30217_01042"/>
<dbReference type="PIRSF" id="PIRSF006118">
    <property type="entry name" value="KDO8-P_Ptase"/>
    <property type="match status" value="1"/>
</dbReference>
<comment type="subunit">
    <text evidence="3">Homotetramer.</text>
</comment>
<dbReference type="FunFam" id="3.40.50.1000:FF:000029">
    <property type="entry name" value="3-deoxy-D-manno-octulosonate 8-phosphate phosphatase KdsC"/>
    <property type="match status" value="1"/>
</dbReference>
<dbReference type="Pfam" id="PF08282">
    <property type="entry name" value="Hydrolase_3"/>
    <property type="match status" value="1"/>
</dbReference>
<feature type="binding site" evidence="7">
    <location>
        <position position="10"/>
    </location>
    <ligand>
        <name>Mg(2+)</name>
        <dbReference type="ChEBI" id="CHEBI:18420"/>
    </ligand>
</feature>
<dbReference type="EC" id="3.1.3.103" evidence="8"/>
<dbReference type="InterPro" id="IPR023214">
    <property type="entry name" value="HAD_sf"/>
</dbReference>
<keyword evidence="5 8" id="KW-0378">Hydrolase</keyword>
<dbReference type="SFLD" id="SFLDG01136">
    <property type="entry name" value="C1.6:_Phosphoserine_Phosphatas"/>
    <property type="match status" value="1"/>
</dbReference>
<dbReference type="AlphaFoldDB" id="A0A916JL94"/>
<dbReference type="CDD" id="cd01630">
    <property type="entry name" value="HAD_KDO-like"/>
    <property type="match status" value="1"/>
</dbReference>
<dbReference type="Proteomes" id="UP000683507">
    <property type="component" value="Chromosome"/>
</dbReference>